<dbReference type="AlphaFoldDB" id="A0A7I7Y8B8"/>
<gene>
    <name evidence="3" type="ORF">MCNS_02040</name>
</gene>
<reference evidence="3 4" key="1">
    <citation type="journal article" date="2019" name="Emerg. Microbes Infect.">
        <title>Comprehensive subspecies identification of 175 nontuberculous mycobacteria species based on 7547 genomic profiles.</title>
        <authorList>
            <person name="Matsumoto Y."/>
            <person name="Kinjo T."/>
            <person name="Motooka D."/>
            <person name="Nabeya D."/>
            <person name="Jung N."/>
            <person name="Uechi K."/>
            <person name="Horii T."/>
            <person name="Iida T."/>
            <person name="Fujita J."/>
            <person name="Nakamura S."/>
        </authorList>
    </citation>
    <scope>NUCLEOTIDE SEQUENCE [LARGE SCALE GENOMIC DNA]</scope>
    <source>
        <strain evidence="3 4">JCM 14738</strain>
    </source>
</reference>
<accession>A0A7I7Y8B8</accession>
<protein>
    <recommendedName>
        <fullName evidence="2">PE domain-containing protein</fullName>
    </recommendedName>
</protein>
<proteinExistence type="predicted"/>
<dbReference type="Proteomes" id="UP000467385">
    <property type="component" value="Chromosome"/>
</dbReference>
<feature type="compositionally biased region" description="Low complexity" evidence="1">
    <location>
        <begin position="267"/>
        <end position="283"/>
    </location>
</feature>
<feature type="region of interest" description="Disordered" evidence="1">
    <location>
        <begin position="259"/>
        <end position="283"/>
    </location>
</feature>
<dbReference type="Gene3D" id="1.10.287.850">
    <property type="entry name" value="HP0062-like domain"/>
    <property type="match status" value="1"/>
</dbReference>
<name>A0A7I7Y8B8_9MYCO</name>
<dbReference type="SUPFAM" id="SSF140459">
    <property type="entry name" value="PE/PPE dimer-like"/>
    <property type="match status" value="1"/>
</dbReference>
<feature type="domain" description="PE" evidence="2">
    <location>
        <begin position="3"/>
        <end position="92"/>
    </location>
</feature>
<evidence type="ECO:0000259" key="2">
    <source>
        <dbReference type="Pfam" id="PF00934"/>
    </source>
</evidence>
<dbReference type="EMBL" id="AP022613">
    <property type="protein sequence ID" value="BBZ37141.1"/>
    <property type="molecule type" value="Genomic_DNA"/>
</dbReference>
<evidence type="ECO:0000256" key="1">
    <source>
        <dbReference type="SAM" id="MobiDB-lite"/>
    </source>
</evidence>
<sequence>MLIVRAGELESAAQRLAAIESAIRSAHGAAVGPITQLVTAADDEVSAAIAALFGTYGQQYAGLSAQAAAFHGQFVQTLAAGAGAYAGAEGANASPLQTVVRDLLGVVNAPTEALLGRPLIGNGADGAPGTGQAGGDGGILIGNGGNGGSGVPGTAAHPAGGAGGAGGHAGLFGTGGTGGAGGAAFGGSGATGGTGGHGGAGGILGGSVGLAERADWALPVRPVLPQARAAPVGWGARIGRCWDGRRAVVAPAGLVVTGRSEPRRPGRGWPAGRVRPGAPGVGARMEGRRRRVWALIGRSAR</sequence>
<dbReference type="Pfam" id="PF00934">
    <property type="entry name" value="PE"/>
    <property type="match status" value="1"/>
</dbReference>
<dbReference type="InterPro" id="IPR000084">
    <property type="entry name" value="PE-PGRS_N"/>
</dbReference>
<evidence type="ECO:0000313" key="3">
    <source>
        <dbReference type="EMBL" id="BBZ37141.1"/>
    </source>
</evidence>
<organism evidence="3 4">
    <name type="scientific">Mycobacterium conspicuum</name>
    <dbReference type="NCBI Taxonomy" id="44010"/>
    <lineage>
        <taxon>Bacteria</taxon>
        <taxon>Bacillati</taxon>
        <taxon>Actinomycetota</taxon>
        <taxon>Actinomycetes</taxon>
        <taxon>Mycobacteriales</taxon>
        <taxon>Mycobacteriaceae</taxon>
        <taxon>Mycobacterium</taxon>
    </lineage>
</organism>
<dbReference type="InterPro" id="IPR038332">
    <property type="entry name" value="PPE_sf"/>
</dbReference>
<evidence type="ECO:0000313" key="4">
    <source>
        <dbReference type="Proteomes" id="UP000467385"/>
    </source>
</evidence>
<keyword evidence="4" id="KW-1185">Reference proteome</keyword>